<protein>
    <submittedName>
        <fullName evidence="3">Hydramacin-1</fullName>
    </submittedName>
</protein>
<keyword evidence="4" id="KW-1185">Reference proteome</keyword>
<gene>
    <name evidence="3" type="ORF">Fcan01_26169</name>
</gene>
<dbReference type="AlphaFoldDB" id="A0A226D1J2"/>
<evidence type="ECO:0000256" key="2">
    <source>
        <dbReference type="SAM" id="SignalP"/>
    </source>
</evidence>
<comment type="caution">
    <text evidence="3">The sequence shown here is derived from an EMBL/GenBank/DDBJ whole genome shotgun (WGS) entry which is preliminary data.</text>
</comment>
<dbReference type="OrthoDB" id="9988549at2759"/>
<evidence type="ECO:0000313" key="3">
    <source>
        <dbReference type="EMBL" id="OXA39043.1"/>
    </source>
</evidence>
<organism evidence="3 4">
    <name type="scientific">Folsomia candida</name>
    <name type="common">Springtail</name>
    <dbReference type="NCBI Taxonomy" id="158441"/>
    <lineage>
        <taxon>Eukaryota</taxon>
        <taxon>Metazoa</taxon>
        <taxon>Ecdysozoa</taxon>
        <taxon>Arthropoda</taxon>
        <taxon>Hexapoda</taxon>
        <taxon>Collembola</taxon>
        <taxon>Entomobryomorpha</taxon>
        <taxon>Isotomoidea</taxon>
        <taxon>Isotomidae</taxon>
        <taxon>Proisotominae</taxon>
        <taxon>Folsomia</taxon>
    </lineage>
</organism>
<keyword evidence="1" id="KW-1133">Transmembrane helix</keyword>
<dbReference type="InterPro" id="IPR038456">
    <property type="entry name" value="Macin_sf"/>
</dbReference>
<dbReference type="Gene3D" id="3.30.30.100">
    <property type="match status" value="1"/>
</dbReference>
<name>A0A226D1J2_FOLCA</name>
<keyword evidence="1" id="KW-0472">Membrane</keyword>
<dbReference type="EMBL" id="LNIX01000041">
    <property type="protein sequence ID" value="OXA39043.1"/>
    <property type="molecule type" value="Genomic_DNA"/>
</dbReference>
<sequence>MKTSTLGGIFLLIFCIIASQPTVSGQDCFEAWSRCTGWSSGGTGILWKSCAGRCRLCQGRATGPVTTRMWVTLVMLMSLNYFAMSAANPYVIKNCLYHFVNVIGMSTFLATSGNQHLISNFTNPNSLSWKTFLYTRTLNCKVKMLPVNILSSSLEEDLTALLGHLTTAKAIFENPDYIVFYLKANLSKTPNEFPNFFRALLTLTVTSKFFVVDPTSTFLLNLQEASLSRIDQSHLISQIWRARNTNFKGGPVSVPKLRTSYEYFGVIYGKGVVCELGYKYSSSGLYCLLHSISDILNFTAFDYVFQRDKVPGTPLLAVVKKDGHQVLLDALNNPNNKMQVVSHFYNVLPFGFVLDLPLLTVSSTLTEQSLSIRLLKKDQSSLSFSNYLLLIWFVVSIVLIGGFRSAFYRFLTSSVPPTNVPSTLEELMTSKYTMVGSDSFLLGMDSGPAVNILEYILNSYLASSEDEDENEDDN</sequence>
<accession>A0A226D1J2</accession>
<feature type="transmembrane region" description="Helical" evidence="1">
    <location>
        <begin position="387"/>
        <end position="407"/>
    </location>
</feature>
<evidence type="ECO:0000256" key="1">
    <source>
        <dbReference type="SAM" id="Phobius"/>
    </source>
</evidence>
<reference evidence="3 4" key="1">
    <citation type="submission" date="2015-12" db="EMBL/GenBank/DDBJ databases">
        <title>The genome of Folsomia candida.</title>
        <authorList>
            <person name="Faddeeva A."/>
            <person name="Derks M.F."/>
            <person name="Anvar Y."/>
            <person name="Smit S."/>
            <person name="Van Straalen N."/>
            <person name="Roelofs D."/>
        </authorList>
    </citation>
    <scope>NUCLEOTIDE SEQUENCE [LARGE SCALE GENOMIC DNA]</scope>
    <source>
        <strain evidence="3 4">VU population</strain>
        <tissue evidence="3">Whole body</tissue>
    </source>
</reference>
<dbReference type="Proteomes" id="UP000198287">
    <property type="component" value="Unassembled WGS sequence"/>
</dbReference>
<feature type="transmembrane region" description="Helical" evidence="1">
    <location>
        <begin position="344"/>
        <end position="366"/>
    </location>
</feature>
<keyword evidence="1" id="KW-0812">Transmembrane</keyword>
<feature type="chain" id="PRO_5012804800" evidence="2">
    <location>
        <begin position="26"/>
        <end position="474"/>
    </location>
</feature>
<proteinExistence type="predicted"/>
<feature type="signal peptide" evidence="2">
    <location>
        <begin position="1"/>
        <end position="25"/>
    </location>
</feature>
<keyword evidence="2" id="KW-0732">Signal</keyword>
<evidence type="ECO:0000313" key="4">
    <source>
        <dbReference type="Proteomes" id="UP000198287"/>
    </source>
</evidence>